<dbReference type="RefSeq" id="WP_229123041.1">
    <property type="nucleotide sequence ID" value="NZ_CP064792.1"/>
</dbReference>
<dbReference type="Proteomes" id="UP000663292">
    <property type="component" value="Plasmid pHSR-Est01"/>
</dbReference>
<gene>
    <name evidence="1" type="ORF">HSEST_3115</name>
</gene>
<dbReference type="EMBL" id="CP064792">
    <property type="protein sequence ID" value="QSG16379.1"/>
    <property type="molecule type" value="Genomic_DNA"/>
</dbReference>
<organism evidence="1 2">
    <name type="scientific">Halapricum desulfuricans</name>
    <dbReference type="NCBI Taxonomy" id="2841257"/>
    <lineage>
        <taxon>Archaea</taxon>
        <taxon>Methanobacteriati</taxon>
        <taxon>Methanobacteriota</taxon>
        <taxon>Stenosarchaea group</taxon>
        <taxon>Halobacteria</taxon>
        <taxon>Halobacteriales</taxon>
        <taxon>Haloarculaceae</taxon>
        <taxon>Halapricum</taxon>
    </lineage>
</organism>
<reference evidence="1 2" key="1">
    <citation type="submission" date="2020-11" db="EMBL/GenBank/DDBJ databases">
        <title>Carbohydrate-dependent, anaerobic sulfur respiration: A novel catabolism in halophilic archaea.</title>
        <authorList>
            <person name="Sorokin D.Y."/>
            <person name="Messina E."/>
            <person name="Smedile F."/>
            <person name="La Cono V."/>
            <person name="Hallsworth J.E."/>
            <person name="Yakimov M.M."/>
        </authorList>
    </citation>
    <scope>NUCLEOTIDE SEQUENCE [LARGE SCALE GENOMIC DNA]</scope>
    <source>
        <strain evidence="1 2">HSR-Est</strain>
        <plasmid evidence="1 2">pHSR-Est01</plasmid>
    </source>
</reference>
<name>A0A897P0N0_9EURY</name>
<geneLocation type="plasmid" evidence="1 2">
    <name>pHSR-Est01</name>
</geneLocation>
<evidence type="ECO:0000313" key="1">
    <source>
        <dbReference type="EMBL" id="QSG16379.1"/>
    </source>
</evidence>
<proteinExistence type="predicted"/>
<protein>
    <submittedName>
        <fullName evidence="1">Uncharacterized protein</fullName>
    </submittedName>
</protein>
<dbReference type="GeneID" id="68859494"/>
<keyword evidence="1" id="KW-0614">Plasmid</keyword>
<sequence>MQDALDLEELVAVLLEEHEYGDSLKPKAFHKVLYFVEQELEQERVPVQVPKFWYMYGAVVATSNSNINVDISDGGSSVTSNLDLDDIDVSEGVLRRSQEAISRALDDYYDLGLDGITNKMYEEAPYDVQRHYRQLDKQLTAAADTGQMTLDGGKNEARTRETVYDLLESFPLDEFPEYEDDLYIWYRLVSAQIDSDDYDPDEAHRISETFWRLFCLELACRENSGLSHSEVAEELGVDSIEGTKEELRSFLLEQEKQKARRNARESEAAIKAAEAFVAPHLEFDVKI</sequence>
<dbReference type="AlphaFoldDB" id="A0A897P0N0"/>
<keyword evidence="2" id="KW-1185">Reference proteome</keyword>
<evidence type="ECO:0000313" key="2">
    <source>
        <dbReference type="Proteomes" id="UP000663292"/>
    </source>
</evidence>
<accession>A0A897P0N0</accession>